<dbReference type="EMBL" id="JBGBZN010000001">
    <property type="protein sequence ID" value="MEY9467846.1"/>
    <property type="molecule type" value="Genomic_DNA"/>
</dbReference>
<evidence type="ECO:0000313" key="2">
    <source>
        <dbReference type="EMBL" id="MEY9467846.1"/>
    </source>
</evidence>
<gene>
    <name evidence="2" type="ORF">ABH992_000245</name>
</gene>
<organism evidence="2 3">
    <name type="scientific">Bradyrhizobium yuanmingense</name>
    <dbReference type="NCBI Taxonomy" id="108015"/>
    <lineage>
        <taxon>Bacteria</taxon>
        <taxon>Pseudomonadati</taxon>
        <taxon>Pseudomonadota</taxon>
        <taxon>Alphaproteobacteria</taxon>
        <taxon>Hyphomicrobiales</taxon>
        <taxon>Nitrobacteraceae</taxon>
        <taxon>Bradyrhizobium</taxon>
    </lineage>
</organism>
<name>A0ABV4G862_9BRAD</name>
<dbReference type="Proteomes" id="UP001565474">
    <property type="component" value="Unassembled WGS sequence"/>
</dbReference>
<accession>A0ABV4G862</accession>
<sequence>MGGNPYWQFFCGFEFFQHEPPIDASTMTRWRKRIGPEGLEEMLKASVDVALETGTAKPGSLERITVNTTVQPKAIAHPTDNRLYLKAIQILVRQAKRYGIVLRQSHTRLAKAGRCGRIAMRMPDSSAGCVANSSAFTPISAGCCATSAARSPAMPNSRPDLPGCSGSSSGSLHGFGISTP</sequence>
<feature type="compositionally biased region" description="Low complexity" evidence="1">
    <location>
        <begin position="163"/>
        <end position="180"/>
    </location>
</feature>
<protein>
    <recommendedName>
        <fullName evidence="4">Transposase InsH N-terminal domain-containing protein</fullName>
    </recommendedName>
</protein>
<evidence type="ECO:0000313" key="3">
    <source>
        <dbReference type="Proteomes" id="UP001565474"/>
    </source>
</evidence>
<proteinExistence type="predicted"/>
<keyword evidence="3" id="KW-1185">Reference proteome</keyword>
<dbReference type="PANTHER" id="PTHR33803">
    <property type="entry name" value="IS1478 TRANSPOSASE"/>
    <property type="match status" value="1"/>
</dbReference>
<dbReference type="PANTHER" id="PTHR33803:SF3">
    <property type="entry name" value="BLL1974 PROTEIN"/>
    <property type="match status" value="1"/>
</dbReference>
<comment type="caution">
    <text evidence="2">The sequence shown here is derived from an EMBL/GenBank/DDBJ whole genome shotgun (WGS) entry which is preliminary data.</text>
</comment>
<feature type="region of interest" description="Disordered" evidence="1">
    <location>
        <begin position="151"/>
        <end position="180"/>
    </location>
</feature>
<evidence type="ECO:0008006" key="4">
    <source>
        <dbReference type="Google" id="ProtNLM"/>
    </source>
</evidence>
<evidence type="ECO:0000256" key="1">
    <source>
        <dbReference type="SAM" id="MobiDB-lite"/>
    </source>
</evidence>
<reference evidence="2 3" key="1">
    <citation type="submission" date="2024-07" db="EMBL/GenBank/DDBJ databases">
        <title>Genomic Encyclopedia of Type Strains, Phase V (KMG-V): Genome sequencing to study the core and pangenomes of soil and plant-associated prokaryotes.</title>
        <authorList>
            <person name="Whitman W."/>
        </authorList>
    </citation>
    <scope>NUCLEOTIDE SEQUENCE [LARGE SCALE GENOMIC DNA]</scope>
    <source>
        <strain evidence="2 3">USDA 222</strain>
    </source>
</reference>